<accession>I4APC5</accession>
<protein>
    <submittedName>
        <fullName evidence="2">Uncharacterized protein</fullName>
    </submittedName>
</protein>
<dbReference type="AlphaFoldDB" id="I4APC5"/>
<dbReference type="RefSeq" id="WP_014799235.1">
    <property type="nucleotide sequence ID" value="NC_018018.1"/>
</dbReference>
<evidence type="ECO:0000313" key="2">
    <source>
        <dbReference type="EMBL" id="AFM05810.1"/>
    </source>
</evidence>
<reference evidence="3" key="1">
    <citation type="submission" date="2012-06" db="EMBL/GenBank/DDBJ databases">
        <title>The complete genome of Flexibacter litoralis DSM 6794.</title>
        <authorList>
            <person name="Lucas S."/>
            <person name="Copeland A."/>
            <person name="Lapidus A."/>
            <person name="Glavina del Rio T."/>
            <person name="Dalin E."/>
            <person name="Tice H."/>
            <person name="Bruce D."/>
            <person name="Goodwin L."/>
            <person name="Pitluck S."/>
            <person name="Peters L."/>
            <person name="Ovchinnikova G."/>
            <person name="Lu M."/>
            <person name="Kyrpides N."/>
            <person name="Mavromatis K."/>
            <person name="Ivanova N."/>
            <person name="Brettin T."/>
            <person name="Detter J.C."/>
            <person name="Han C."/>
            <person name="Larimer F."/>
            <person name="Land M."/>
            <person name="Hauser L."/>
            <person name="Markowitz V."/>
            <person name="Cheng J.-F."/>
            <person name="Hugenholtz P."/>
            <person name="Woyke T."/>
            <person name="Wu D."/>
            <person name="Spring S."/>
            <person name="Lang E."/>
            <person name="Kopitz M."/>
            <person name="Brambilla E."/>
            <person name="Klenk H.-P."/>
            <person name="Eisen J.A."/>
        </authorList>
    </citation>
    <scope>NUCLEOTIDE SEQUENCE [LARGE SCALE GENOMIC DNA]</scope>
    <source>
        <strain evidence="3">ATCC 23117 / DSM 6794 / NBRC 15988 / NCIMB 1366 / Sio-4</strain>
    </source>
</reference>
<dbReference type="HOGENOM" id="CLU_2422613_0_0_10"/>
<feature type="transmembrane region" description="Helical" evidence="1">
    <location>
        <begin position="36"/>
        <end position="55"/>
    </location>
</feature>
<keyword evidence="3" id="KW-1185">Reference proteome</keyword>
<evidence type="ECO:0000256" key="1">
    <source>
        <dbReference type="SAM" id="Phobius"/>
    </source>
</evidence>
<feature type="transmembrane region" description="Helical" evidence="1">
    <location>
        <begin position="62"/>
        <end position="84"/>
    </location>
</feature>
<gene>
    <name evidence="2" type="ordered locus">Fleli_3490</name>
</gene>
<organism evidence="2 3">
    <name type="scientific">Bernardetia litoralis (strain ATCC 23117 / DSM 6794 / NBRC 15988 / NCIMB 1366 / Fx l1 / Sio-4)</name>
    <name type="common">Flexibacter litoralis</name>
    <dbReference type="NCBI Taxonomy" id="880071"/>
    <lineage>
        <taxon>Bacteria</taxon>
        <taxon>Pseudomonadati</taxon>
        <taxon>Bacteroidota</taxon>
        <taxon>Cytophagia</taxon>
        <taxon>Cytophagales</taxon>
        <taxon>Bernardetiaceae</taxon>
        <taxon>Bernardetia</taxon>
    </lineage>
</organism>
<dbReference type="EMBL" id="CP003345">
    <property type="protein sequence ID" value="AFM05810.1"/>
    <property type="molecule type" value="Genomic_DNA"/>
</dbReference>
<name>I4APC5_BERLS</name>
<dbReference type="Proteomes" id="UP000006054">
    <property type="component" value="Chromosome"/>
</dbReference>
<proteinExistence type="predicted"/>
<keyword evidence="1" id="KW-0812">Transmembrane</keyword>
<dbReference type="KEGG" id="fli:Fleli_3490"/>
<keyword evidence="1" id="KW-0472">Membrane</keyword>
<keyword evidence="1" id="KW-1133">Transmembrane helix</keyword>
<dbReference type="STRING" id="880071.Fleli_3490"/>
<sequence>MATLFTFLGSLILYSVSKYFPFSDKKSIHFLQKNKGIAQIISFLLFVIAFILYRIDLGFFTASIYLIIAFTFFTSSFVLALPAYKALKSHF</sequence>
<evidence type="ECO:0000313" key="3">
    <source>
        <dbReference type="Proteomes" id="UP000006054"/>
    </source>
</evidence>